<proteinExistence type="predicted"/>
<organism evidence="2 3">
    <name type="scientific">Knoellia subterranea KCTC 19937</name>
    <dbReference type="NCBI Taxonomy" id="1385521"/>
    <lineage>
        <taxon>Bacteria</taxon>
        <taxon>Bacillati</taxon>
        <taxon>Actinomycetota</taxon>
        <taxon>Actinomycetes</taxon>
        <taxon>Micrococcales</taxon>
        <taxon>Intrasporangiaceae</taxon>
        <taxon>Knoellia</taxon>
    </lineage>
</organism>
<evidence type="ECO:0000313" key="3">
    <source>
        <dbReference type="Proteomes" id="UP000030011"/>
    </source>
</evidence>
<dbReference type="STRING" id="1385521.N803_01250"/>
<keyword evidence="1" id="KW-0812">Transmembrane</keyword>
<keyword evidence="1" id="KW-0472">Membrane</keyword>
<gene>
    <name evidence="2" type="ORF">N803_01250</name>
</gene>
<dbReference type="Proteomes" id="UP000030011">
    <property type="component" value="Unassembled WGS sequence"/>
</dbReference>
<keyword evidence="1" id="KW-1133">Transmembrane helix</keyword>
<comment type="caution">
    <text evidence="2">The sequence shown here is derived from an EMBL/GenBank/DDBJ whole genome shotgun (WGS) entry which is preliminary data.</text>
</comment>
<dbReference type="EMBL" id="AVPK01000001">
    <property type="protein sequence ID" value="KGN39571.1"/>
    <property type="molecule type" value="Genomic_DNA"/>
</dbReference>
<feature type="transmembrane region" description="Helical" evidence="1">
    <location>
        <begin position="12"/>
        <end position="31"/>
    </location>
</feature>
<dbReference type="RefSeq" id="WP_035901903.1">
    <property type="nucleotide sequence ID" value="NZ_AVPK01000001.1"/>
</dbReference>
<dbReference type="OrthoDB" id="4843787at2"/>
<reference evidence="2 3" key="1">
    <citation type="submission" date="2013-08" db="EMBL/GenBank/DDBJ databases">
        <title>The genome sequence of Knoellia subterranea.</title>
        <authorList>
            <person name="Zhu W."/>
            <person name="Wang G."/>
        </authorList>
    </citation>
    <scope>NUCLEOTIDE SEQUENCE [LARGE SCALE GENOMIC DNA]</scope>
    <source>
        <strain evidence="2 3">KCTC 19937</strain>
    </source>
</reference>
<keyword evidence="3" id="KW-1185">Reference proteome</keyword>
<dbReference type="AlphaFoldDB" id="A0A0A0JVC0"/>
<feature type="transmembrane region" description="Helical" evidence="1">
    <location>
        <begin position="37"/>
        <end position="58"/>
    </location>
</feature>
<protein>
    <submittedName>
        <fullName evidence="2">Uncharacterized protein</fullName>
    </submittedName>
</protein>
<evidence type="ECO:0000256" key="1">
    <source>
        <dbReference type="SAM" id="Phobius"/>
    </source>
</evidence>
<name>A0A0A0JVC0_9MICO</name>
<evidence type="ECO:0000313" key="2">
    <source>
        <dbReference type="EMBL" id="KGN39571.1"/>
    </source>
</evidence>
<accession>A0A0A0JVC0</accession>
<sequence length="165" mass="17417">MSARLLQVLRGHEILAAVGVAAALGLILMAFPVADRAMLLVGAASLLFAVLVLLTWLVRDHRAIEWTTSSGAAPRPRGQDRRITALARTIDTALTGDGQARASVRATLRSLAEASLATRGLAVDPADPDVTRVLGTELTAYLTAAQPHNPTADELTSFVTTLEEI</sequence>